<proteinExistence type="predicted"/>
<dbReference type="WBParaSite" id="Pan_g6570.t1">
    <property type="protein sequence ID" value="Pan_g6570.t1"/>
    <property type="gene ID" value="Pan_g6570"/>
</dbReference>
<dbReference type="InterPro" id="IPR009091">
    <property type="entry name" value="RCC1/BLIP-II"/>
</dbReference>
<protein>
    <submittedName>
        <fullName evidence="2">Mtd_N domain-containing protein</fullName>
    </submittedName>
</protein>
<dbReference type="SUPFAM" id="SSF50985">
    <property type="entry name" value="RCC1/BLIP-II"/>
    <property type="match status" value="1"/>
</dbReference>
<dbReference type="Gene3D" id="2.130.10.30">
    <property type="entry name" value="Regulator of chromosome condensation 1/beta-lactamase-inhibitor protein II"/>
    <property type="match status" value="1"/>
</dbReference>
<reference evidence="2" key="2">
    <citation type="submission" date="2020-10" db="UniProtKB">
        <authorList>
            <consortium name="WormBaseParasite"/>
        </authorList>
    </citation>
    <scope>IDENTIFICATION</scope>
</reference>
<organism evidence="1 2">
    <name type="scientific">Panagrellus redivivus</name>
    <name type="common">Microworm</name>
    <dbReference type="NCBI Taxonomy" id="6233"/>
    <lineage>
        <taxon>Eukaryota</taxon>
        <taxon>Metazoa</taxon>
        <taxon>Ecdysozoa</taxon>
        <taxon>Nematoda</taxon>
        <taxon>Chromadorea</taxon>
        <taxon>Rhabditida</taxon>
        <taxon>Tylenchina</taxon>
        <taxon>Panagrolaimomorpha</taxon>
        <taxon>Panagrolaimoidea</taxon>
        <taxon>Panagrolaimidae</taxon>
        <taxon>Panagrellus</taxon>
    </lineage>
</organism>
<keyword evidence="1" id="KW-1185">Reference proteome</keyword>
<evidence type="ECO:0000313" key="1">
    <source>
        <dbReference type="Proteomes" id="UP000492821"/>
    </source>
</evidence>
<reference evidence="1" key="1">
    <citation type="journal article" date="2013" name="Genetics">
        <title>The draft genome and transcriptome of Panagrellus redivivus are shaped by the harsh demands of a free-living lifestyle.</title>
        <authorList>
            <person name="Srinivasan J."/>
            <person name="Dillman A.R."/>
            <person name="Macchietto M.G."/>
            <person name="Heikkinen L."/>
            <person name="Lakso M."/>
            <person name="Fracchia K.M."/>
            <person name="Antoshechkin I."/>
            <person name="Mortazavi A."/>
            <person name="Wong G."/>
            <person name="Sternberg P.W."/>
        </authorList>
    </citation>
    <scope>NUCLEOTIDE SEQUENCE [LARGE SCALE GENOMIC DNA]</scope>
    <source>
        <strain evidence="1">MT8872</strain>
    </source>
</reference>
<dbReference type="AlphaFoldDB" id="A0A7E4W3C9"/>
<accession>A0A7E4W3C9</accession>
<name>A0A7E4W3C9_PANRE</name>
<sequence>MFLTDRKKLMIIGNNKHGQLGVNTSRTALFRAANQTPNNVQRGPFNTAHLEFKTIHAIENESWAWTTNGVVYRCGADRDPALAKPVMTMVAGMKRPPRGARSV</sequence>
<evidence type="ECO:0000313" key="2">
    <source>
        <dbReference type="WBParaSite" id="Pan_g6570.t1"/>
    </source>
</evidence>
<dbReference type="Proteomes" id="UP000492821">
    <property type="component" value="Unassembled WGS sequence"/>
</dbReference>